<evidence type="ECO:0000313" key="3">
    <source>
        <dbReference type="Proteomes" id="UP000239494"/>
    </source>
</evidence>
<dbReference type="Proteomes" id="UP000239494">
    <property type="component" value="Unassembled WGS sequence"/>
</dbReference>
<dbReference type="EMBL" id="PVTF01000018">
    <property type="protein sequence ID" value="PRY33989.1"/>
    <property type="molecule type" value="Genomic_DNA"/>
</dbReference>
<dbReference type="Pfam" id="PF18029">
    <property type="entry name" value="Glyoxalase_6"/>
    <property type="match status" value="2"/>
</dbReference>
<dbReference type="InterPro" id="IPR041581">
    <property type="entry name" value="Glyoxalase_6"/>
</dbReference>
<evidence type="ECO:0000259" key="1">
    <source>
        <dbReference type="PROSITE" id="PS51819"/>
    </source>
</evidence>
<dbReference type="RefSeq" id="WP_106195414.1">
    <property type="nucleotide sequence ID" value="NZ_PVTF01000018.1"/>
</dbReference>
<dbReference type="SUPFAM" id="SSF54593">
    <property type="entry name" value="Glyoxalase/Bleomycin resistance protein/Dihydroxybiphenyl dioxygenase"/>
    <property type="match status" value="2"/>
</dbReference>
<dbReference type="PANTHER" id="PTHR35908">
    <property type="entry name" value="HYPOTHETICAL FUSION PROTEIN"/>
    <property type="match status" value="1"/>
</dbReference>
<proteinExistence type="predicted"/>
<dbReference type="PROSITE" id="PS51819">
    <property type="entry name" value="VOC"/>
    <property type="match status" value="1"/>
</dbReference>
<evidence type="ECO:0000313" key="2">
    <source>
        <dbReference type="EMBL" id="PRY33989.1"/>
    </source>
</evidence>
<dbReference type="InterPro" id="IPR029068">
    <property type="entry name" value="Glyas_Bleomycin-R_OHBP_Dase"/>
</dbReference>
<gene>
    <name evidence="2" type="ORF">CLV43_11815</name>
</gene>
<dbReference type="Gene3D" id="3.10.180.10">
    <property type="entry name" value="2,3-Dihydroxybiphenyl 1,2-Dioxygenase, domain 1"/>
    <property type="match status" value="2"/>
</dbReference>
<dbReference type="AlphaFoldDB" id="A0A2T0SKP9"/>
<name>A0A2T0SKP9_9PSEU</name>
<comment type="caution">
    <text evidence="2">The sequence shown here is derived from an EMBL/GenBank/DDBJ whole genome shotgun (WGS) entry which is preliminary data.</text>
</comment>
<keyword evidence="3" id="KW-1185">Reference proteome</keyword>
<organism evidence="2 3">
    <name type="scientific">Umezawaea tangerina</name>
    <dbReference type="NCBI Taxonomy" id="84725"/>
    <lineage>
        <taxon>Bacteria</taxon>
        <taxon>Bacillati</taxon>
        <taxon>Actinomycetota</taxon>
        <taxon>Actinomycetes</taxon>
        <taxon>Pseudonocardiales</taxon>
        <taxon>Pseudonocardiaceae</taxon>
        <taxon>Umezawaea</taxon>
    </lineage>
</organism>
<dbReference type="OrthoDB" id="3212826at2"/>
<feature type="domain" description="VOC" evidence="1">
    <location>
        <begin position="4"/>
        <end position="115"/>
    </location>
</feature>
<protein>
    <recommendedName>
        <fullName evidence="1">VOC domain-containing protein</fullName>
    </recommendedName>
</protein>
<accession>A0A2T0SKP9</accession>
<sequence length="236" mass="25103">MATRLNDVVVDAADPAALGRFWSALLGTPITGESAEEVDVAVAGGVELVFVPVTDPKTTKNRLHLDLASTSLDDQGAIVDRAVSLGARPVDLGQRGVPWVVLSDIEGNEFCVLEPRPEYSATGPVAAIVVDVADTGAQADFWSAATGLPIVNRTAEFASLRQESGPWLEFLHSDDRKRVKNRLHLDVAPGPHDDQAAEVARLLALGAKPVDIGQGEQTWVVLADPEGQEFCVLSPR</sequence>
<dbReference type="InterPro" id="IPR037523">
    <property type="entry name" value="VOC_core"/>
</dbReference>
<reference evidence="2 3" key="1">
    <citation type="submission" date="2018-03" db="EMBL/GenBank/DDBJ databases">
        <title>Genomic Encyclopedia of Archaeal and Bacterial Type Strains, Phase II (KMG-II): from individual species to whole genera.</title>
        <authorList>
            <person name="Goeker M."/>
        </authorList>
    </citation>
    <scope>NUCLEOTIDE SEQUENCE [LARGE SCALE GENOMIC DNA]</scope>
    <source>
        <strain evidence="2 3">DSM 44720</strain>
    </source>
</reference>
<dbReference type="PANTHER" id="PTHR35908:SF1">
    <property type="entry name" value="CONSERVED PROTEIN"/>
    <property type="match status" value="1"/>
</dbReference>